<dbReference type="KEGG" id="sesp:BN6_66700"/>
<gene>
    <name evidence="2" type="ordered locus">BN6_66700</name>
</gene>
<evidence type="ECO:0000256" key="1">
    <source>
        <dbReference type="SAM" id="MobiDB-lite"/>
    </source>
</evidence>
<feature type="region of interest" description="Disordered" evidence="1">
    <location>
        <begin position="52"/>
        <end position="76"/>
    </location>
</feature>
<dbReference type="HOGENOM" id="CLU_2371096_0_0_11"/>
<feature type="compositionally biased region" description="Polar residues" evidence="1">
    <location>
        <begin position="61"/>
        <end position="76"/>
    </location>
</feature>
<evidence type="ECO:0000313" key="2">
    <source>
        <dbReference type="EMBL" id="CCH33907.1"/>
    </source>
</evidence>
<dbReference type="AlphaFoldDB" id="K0K8N7"/>
<reference evidence="2 3" key="1">
    <citation type="journal article" date="2012" name="BMC Genomics">
        <title>Complete genome sequence of Saccharothrix espanaensis DSM 44229T and comparison to the other completely sequenced Pseudonocardiaceae.</title>
        <authorList>
            <person name="Strobel T."/>
            <person name="Al-Dilaimi A."/>
            <person name="Blom J."/>
            <person name="Gessner A."/>
            <person name="Kalinowski J."/>
            <person name="Luzhetska M."/>
            <person name="Puhler A."/>
            <person name="Szczepanowski R."/>
            <person name="Bechthold A."/>
            <person name="Ruckert C."/>
        </authorList>
    </citation>
    <scope>NUCLEOTIDE SEQUENCE [LARGE SCALE GENOMIC DNA]</scope>
    <source>
        <strain evidence="3">ATCC 51144 / DSM 44229 / JCM 9112 / NBRC 15066 / NRRL 15764</strain>
    </source>
</reference>
<protein>
    <submittedName>
        <fullName evidence="2">Uncharacterized protein</fullName>
    </submittedName>
</protein>
<proteinExistence type="predicted"/>
<organism evidence="2 3">
    <name type="scientific">Saccharothrix espanaensis (strain ATCC 51144 / DSM 44229 / JCM 9112 / NBRC 15066 / NRRL 15764)</name>
    <dbReference type="NCBI Taxonomy" id="1179773"/>
    <lineage>
        <taxon>Bacteria</taxon>
        <taxon>Bacillati</taxon>
        <taxon>Actinomycetota</taxon>
        <taxon>Actinomycetes</taxon>
        <taxon>Pseudonocardiales</taxon>
        <taxon>Pseudonocardiaceae</taxon>
        <taxon>Saccharothrix</taxon>
    </lineage>
</organism>
<dbReference type="STRING" id="1179773.BN6_66700"/>
<keyword evidence="3" id="KW-1185">Reference proteome</keyword>
<sequence>MAILGRIHGKGSRSFLSHRTTVDRSTFSNSANRSCVNPARFLASAKESALGLTARSPPPVSTMSATPILLTTETRPSTTECSAGWWTRKKRVDHV</sequence>
<dbReference type="EMBL" id="HE804045">
    <property type="protein sequence ID" value="CCH33907.1"/>
    <property type="molecule type" value="Genomic_DNA"/>
</dbReference>
<dbReference type="Proteomes" id="UP000006281">
    <property type="component" value="Chromosome"/>
</dbReference>
<accession>K0K8N7</accession>
<evidence type="ECO:0000313" key="3">
    <source>
        <dbReference type="Proteomes" id="UP000006281"/>
    </source>
</evidence>
<name>K0K8N7_SACES</name>